<feature type="domain" description="Peptidase M20 dimerisation" evidence="4">
    <location>
        <begin position="218"/>
        <end position="318"/>
    </location>
</feature>
<reference evidence="5 6" key="1">
    <citation type="journal article" date="2016" name="Antonie Van Leeuwenhoek">
        <title>Bacillus depressus sp. nov., isolated from soil of a sunflower field.</title>
        <authorList>
            <person name="Wei X."/>
            <person name="Xin D."/>
            <person name="Xin Y."/>
            <person name="Zhang H."/>
            <person name="Wang T."/>
            <person name="Zhang J."/>
        </authorList>
    </citation>
    <scope>NUCLEOTIDE SEQUENCE [LARGE SCALE GENOMIC DNA]</scope>
    <source>
        <strain evidence="5 6">BZ1</strain>
    </source>
</reference>
<dbReference type="OrthoDB" id="9808195at2"/>
<dbReference type="SUPFAM" id="SSF55031">
    <property type="entry name" value="Bacterial exopeptidase dimerisation domain"/>
    <property type="match status" value="1"/>
</dbReference>
<dbReference type="PANTHER" id="PTHR32494:SF5">
    <property type="entry name" value="ALLANTOATE AMIDOHYDROLASE"/>
    <property type="match status" value="1"/>
</dbReference>
<evidence type="ECO:0000259" key="4">
    <source>
        <dbReference type="Pfam" id="PF07687"/>
    </source>
</evidence>
<dbReference type="InterPro" id="IPR011650">
    <property type="entry name" value="Peptidase_M20_dimer"/>
</dbReference>
<dbReference type="GO" id="GO:0016813">
    <property type="term" value="F:hydrolase activity, acting on carbon-nitrogen (but not peptide) bonds, in linear amidines"/>
    <property type="evidence" value="ECO:0007669"/>
    <property type="project" value="InterPro"/>
</dbReference>
<dbReference type="GO" id="GO:0046872">
    <property type="term" value="F:metal ion binding"/>
    <property type="evidence" value="ECO:0007669"/>
    <property type="project" value="UniProtKB-KW"/>
</dbReference>
<dbReference type="PANTHER" id="PTHR32494">
    <property type="entry name" value="ALLANTOATE DEIMINASE-RELATED"/>
    <property type="match status" value="1"/>
</dbReference>
<gene>
    <name evidence="5" type="ORF">F7731_00055</name>
</gene>
<dbReference type="InterPro" id="IPR002933">
    <property type="entry name" value="Peptidase_M20"/>
</dbReference>
<dbReference type="Gene3D" id="3.30.70.360">
    <property type="match status" value="1"/>
</dbReference>
<comment type="caution">
    <text evidence="5">The sequence shown here is derived from an EMBL/GenBank/DDBJ whole genome shotgun (WGS) entry which is preliminary data.</text>
</comment>
<dbReference type="Pfam" id="PF01546">
    <property type="entry name" value="Peptidase_M20"/>
    <property type="match status" value="1"/>
</dbReference>
<keyword evidence="6" id="KW-1185">Reference proteome</keyword>
<keyword evidence="2 5" id="KW-0378">Hydrolase</keyword>
<feature type="binding site" evidence="3">
    <location>
        <position position="196"/>
    </location>
    <ligand>
        <name>Zn(2+)</name>
        <dbReference type="ChEBI" id="CHEBI:29105"/>
        <label>1</label>
    </ligand>
</feature>
<sequence>MQTICKINGDRIFSRILRLGEIGKNNQNGVHRLALSKEDKEAHFLVSQWMEEAGLSVSHDHFGNLIGRKEGENPGLPAVMIGSHIDSVRNGGRFDGIIGVIAGIEVVQAITSAQIVHQHPLEVVAFCEEEGSRFNDGLFGSRGMVGKINERDLLKKDENGISRYEALKSFGFGVDPDRIKESIRTDKDIKLFLEMHIEQGPILETNGHAIGIVEGIAGPSWYSIFLSGEAGHAGTVPMNLRHDPLMGAAEVISEIERLCKQEPEKKTVGTVGIIQAFPGGSNVIPSSVEFSLDLRDIDLQRRSNVYGKIVNKVQNVCEKRGLTYRIEKHLDVDPIACSENIVSSLREISKDKGITAPIMISGAGHDAMLMSEITDIGMIFVRCEKGISHQPNEKAEQKDITLGTELLLEAVLKFV</sequence>
<dbReference type="SUPFAM" id="SSF53187">
    <property type="entry name" value="Zn-dependent exopeptidases"/>
    <property type="match status" value="1"/>
</dbReference>
<feature type="binding site" evidence="3">
    <location>
        <position position="130"/>
    </location>
    <ligand>
        <name>Zn(2+)</name>
        <dbReference type="ChEBI" id="CHEBI:29105"/>
        <label>2</label>
    </ligand>
</feature>
<proteinExistence type="inferred from homology"/>
<evidence type="ECO:0000313" key="5">
    <source>
        <dbReference type="EMBL" id="KAB2338014.1"/>
    </source>
</evidence>
<dbReference type="PIRSF" id="PIRSF001235">
    <property type="entry name" value="Amidase_carbamoylase"/>
    <property type="match status" value="1"/>
</dbReference>
<keyword evidence="3" id="KW-0862">Zinc</keyword>
<dbReference type="AlphaFoldDB" id="A0A6L3VE72"/>
<protein>
    <submittedName>
        <fullName evidence="5">Zn-dependent hydrolase</fullName>
    </submittedName>
</protein>
<comment type="cofactor">
    <cofactor evidence="3">
        <name>Zn(2+)</name>
        <dbReference type="ChEBI" id="CHEBI:29105"/>
    </cofactor>
    <text evidence="3">Binds 2 Zn(2+) ions per subunit.</text>
</comment>
<dbReference type="Proteomes" id="UP000481030">
    <property type="component" value="Unassembled WGS sequence"/>
</dbReference>
<feature type="binding site" evidence="3">
    <location>
        <position position="95"/>
    </location>
    <ligand>
        <name>Zn(2+)</name>
        <dbReference type="ChEBI" id="CHEBI:29105"/>
        <label>1</label>
    </ligand>
</feature>
<evidence type="ECO:0000256" key="1">
    <source>
        <dbReference type="ARBA" id="ARBA00006153"/>
    </source>
</evidence>
<evidence type="ECO:0000313" key="6">
    <source>
        <dbReference type="Proteomes" id="UP000481030"/>
    </source>
</evidence>
<dbReference type="EMBL" id="WBOS01000001">
    <property type="protein sequence ID" value="KAB2338014.1"/>
    <property type="molecule type" value="Genomic_DNA"/>
</dbReference>
<dbReference type="CDD" id="cd03884">
    <property type="entry name" value="M20_bAS"/>
    <property type="match status" value="1"/>
</dbReference>
<organism evidence="5 6">
    <name type="scientific">Cytobacillus depressus</name>
    <dbReference type="NCBI Taxonomy" id="1602942"/>
    <lineage>
        <taxon>Bacteria</taxon>
        <taxon>Bacillati</taxon>
        <taxon>Bacillota</taxon>
        <taxon>Bacilli</taxon>
        <taxon>Bacillales</taxon>
        <taxon>Bacillaceae</taxon>
        <taxon>Cytobacillus</taxon>
    </lineage>
</organism>
<dbReference type="InterPro" id="IPR010158">
    <property type="entry name" value="Amidase_Cbmase"/>
</dbReference>
<feature type="binding site" evidence="3">
    <location>
        <position position="389"/>
    </location>
    <ligand>
        <name>Zn(2+)</name>
        <dbReference type="ChEBI" id="CHEBI:29105"/>
        <label>2</label>
    </ligand>
</feature>
<keyword evidence="3" id="KW-0479">Metal-binding</keyword>
<comment type="similarity">
    <text evidence="1">Belongs to the peptidase M20 family.</text>
</comment>
<dbReference type="InterPro" id="IPR036264">
    <property type="entry name" value="Bact_exopeptidase_dim_dom"/>
</dbReference>
<dbReference type="RefSeq" id="WP_151532735.1">
    <property type="nucleotide sequence ID" value="NZ_WBOS01000001.1"/>
</dbReference>
<evidence type="ECO:0000256" key="3">
    <source>
        <dbReference type="PIRSR" id="PIRSR001235-1"/>
    </source>
</evidence>
<accession>A0A6L3VE72</accession>
<dbReference type="NCBIfam" id="NF006771">
    <property type="entry name" value="PRK09290.1-5"/>
    <property type="match status" value="1"/>
</dbReference>
<evidence type="ECO:0000256" key="2">
    <source>
        <dbReference type="ARBA" id="ARBA00022801"/>
    </source>
</evidence>
<dbReference type="NCBIfam" id="TIGR01879">
    <property type="entry name" value="hydantase"/>
    <property type="match status" value="1"/>
</dbReference>
<dbReference type="Gene3D" id="3.40.630.10">
    <property type="entry name" value="Zn peptidases"/>
    <property type="match status" value="1"/>
</dbReference>
<feature type="binding site" evidence="3">
    <location>
        <position position="95"/>
    </location>
    <ligand>
        <name>Zn(2+)</name>
        <dbReference type="ChEBI" id="CHEBI:29105"/>
        <label>2</label>
    </ligand>
</feature>
<name>A0A6L3VE72_9BACI</name>
<dbReference type="Pfam" id="PF07687">
    <property type="entry name" value="M20_dimer"/>
    <property type="match status" value="1"/>
</dbReference>
<feature type="binding site" evidence="3">
    <location>
        <position position="84"/>
    </location>
    <ligand>
        <name>Zn(2+)</name>
        <dbReference type="ChEBI" id="CHEBI:29105"/>
        <label>1</label>
    </ligand>
</feature>